<evidence type="ECO:0000313" key="7">
    <source>
        <dbReference type="Proteomes" id="UP000198535"/>
    </source>
</evidence>
<gene>
    <name evidence="6" type="ORF">SAMN04488696_0649</name>
</gene>
<dbReference type="AlphaFoldDB" id="A0A1I4PH72"/>
<dbReference type="GO" id="GO:0016887">
    <property type="term" value="F:ATP hydrolysis activity"/>
    <property type="evidence" value="ECO:0007669"/>
    <property type="project" value="InterPro"/>
</dbReference>
<name>A0A1I4PH72_9EURY</name>
<dbReference type="EMBL" id="FOUJ01000001">
    <property type="protein sequence ID" value="SFM27024.1"/>
    <property type="molecule type" value="Genomic_DNA"/>
</dbReference>
<dbReference type="SUPFAM" id="SSF52540">
    <property type="entry name" value="P-loop containing nucleoside triphosphate hydrolases"/>
    <property type="match status" value="1"/>
</dbReference>
<dbReference type="PANTHER" id="PTHR42794">
    <property type="entry name" value="HEMIN IMPORT ATP-BINDING PROTEIN HMUV"/>
    <property type="match status" value="1"/>
</dbReference>
<dbReference type="RefSeq" id="WP_091933068.1">
    <property type="nucleotide sequence ID" value="NZ_FOUJ01000001.1"/>
</dbReference>
<dbReference type="InterPro" id="IPR003593">
    <property type="entry name" value="AAA+_ATPase"/>
</dbReference>
<dbReference type="CDD" id="cd03214">
    <property type="entry name" value="ABC_Iron-Siderophores_B12_Hemin"/>
    <property type="match status" value="1"/>
</dbReference>
<keyword evidence="2" id="KW-0547">Nucleotide-binding</keyword>
<evidence type="ECO:0000256" key="4">
    <source>
        <dbReference type="ARBA" id="ARBA00022967"/>
    </source>
</evidence>
<keyword evidence="1" id="KW-0813">Transport</keyword>
<evidence type="ECO:0000313" key="6">
    <source>
        <dbReference type="EMBL" id="SFM27024.1"/>
    </source>
</evidence>
<dbReference type="Proteomes" id="UP000198535">
    <property type="component" value="Unassembled WGS sequence"/>
</dbReference>
<reference evidence="7" key="1">
    <citation type="submission" date="2016-10" db="EMBL/GenBank/DDBJ databases">
        <authorList>
            <person name="Varghese N."/>
            <person name="Submissions S."/>
        </authorList>
    </citation>
    <scope>NUCLEOTIDE SEQUENCE [LARGE SCALE GENOMIC DNA]</scope>
    <source>
        <strain evidence="7">Mob M</strain>
    </source>
</reference>
<dbReference type="PROSITE" id="PS50893">
    <property type="entry name" value="ABC_TRANSPORTER_2"/>
    <property type="match status" value="1"/>
</dbReference>
<dbReference type="PANTHER" id="PTHR42794:SF1">
    <property type="entry name" value="HEMIN IMPORT ATP-BINDING PROTEIN HMUV"/>
    <property type="match status" value="1"/>
</dbReference>
<dbReference type="SMART" id="SM00382">
    <property type="entry name" value="AAA"/>
    <property type="match status" value="1"/>
</dbReference>
<keyword evidence="3 6" id="KW-0067">ATP-binding</keyword>
<evidence type="ECO:0000256" key="1">
    <source>
        <dbReference type="ARBA" id="ARBA00022448"/>
    </source>
</evidence>
<dbReference type="InterPro" id="IPR003439">
    <property type="entry name" value="ABC_transporter-like_ATP-bd"/>
</dbReference>
<evidence type="ECO:0000259" key="5">
    <source>
        <dbReference type="PROSITE" id="PS50893"/>
    </source>
</evidence>
<dbReference type="GO" id="GO:0005524">
    <property type="term" value="F:ATP binding"/>
    <property type="evidence" value="ECO:0007669"/>
    <property type="project" value="UniProtKB-KW"/>
</dbReference>
<proteinExistence type="predicted"/>
<feature type="domain" description="ABC transporter" evidence="5">
    <location>
        <begin position="7"/>
        <end position="248"/>
    </location>
</feature>
<dbReference type="STRING" id="487685.SAMN04488696_0649"/>
<protein>
    <submittedName>
        <fullName evidence="6">Iron complex transport system ATP-binding protein</fullName>
    </submittedName>
</protein>
<sequence length="369" mass="41003">MKEVPLISTSELSIGYKHRNKEPTIVSKNLNLSLMPGELVCLIGPNGAGKSTLIRTLIGMQSCISGDIHLAGKLLNDFNAIEKARVLSVVLTSQISVSHFKASDIVALGRYPYTGWSGTLSEKDKEMVSYSLTAVGASELSSRYVSELSDGEKQKVMIARGLAQDPSVLVLDEPTAFLDLPHKIEIMRILKSLSRHPGRAVLLSIHDLDIAMRTADKIWLFNKHGDFYSGAPEDLILKGVFGSAFEMGGVHFDKKKGTFIISPEKKGTVSLIGGNNTEFIWTSHALERAGYNICTDTNTDITIEIQDRKGDTCWQYMDNTCEHDFFSIGDMIQFLCKGHKNSVDQQRSSDELMYLEFGKRTFPEVQRTW</sequence>
<keyword evidence="7" id="KW-1185">Reference proteome</keyword>
<dbReference type="Gene3D" id="3.40.50.300">
    <property type="entry name" value="P-loop containing nucleotide triphosphate hydrolases"/>
    <property type="match status" value="1"/>
</dbReference>
<keyword evidence="4" id="KW-1278">Translocase</keyword>
<dbReference type="Pfam" id="PF00005">
    <property type="entry name" value="ABC_tran"/>
    <property type="match status" value="1"/>
</dbReference>
<organism evidence="6 7">
    <name type="scientific">Methanolobus profundi</name>
    <dbReference type="NCBI Taxonomy" id="487685"/>
    <lineage>
        <taxon>Archaea</taxon>
        <taxon>Methanobacteriati</taxon>
        <taxon>Methanobacteriota</taxon>
        <taxon>Stenosarchaea group</taxon>
        <taxon>Methanomicrobia</taxon>
        <taxon>Methanosarcinales</taxon>
        <taxon>Methanosarcinaceae</taxon>
        <taxon>Methanolobus</taxon>
    </lineage>
</organism>
<accession>A0A1I4PH72</accession>
<evidence type="ECO:0000256" key="3">
    <source>
        <dbReference type="ARBA" id="ARBA00022840"/>
    </source>
</evidence>
<dbReference type="OrthoDB" id="24644at2157"/>
<evidence type="ECO:0000256" key="2">
    <source>
        <dbReference type="ARBA" id="ARBA00022741"/>
    </source>
</evidence>
<dbReference type="InterPro" id="IPR027417">
    <property type="entry name" value="P-loop_NTPase"/>
</dbReference>